<protein>
    <submittedName>
        <fullName evidence="1">S-adenosyl-L-methionine-dependent methyltransferase</fullName>
    </submittedName>
</protein>
<keyword evidence="2" id="KW-1185">Reference proteome</keyword>
<dbReference type="Gene3D" id="3.40.50.150">
    <property type="entry name" value="Vaccinia Virus protein VP39"/>
    <property type="match status" value="1"/>
</dbReference>
<dbReference type="OrthoDB" id="61390at2759"/>
<dbReference type="InterPro" id="IPR029063">
    <property type="entry name" value="SAM-dependent_MTases_sf"/>
</dbReference>
<keyword evidence="1" id="KW-0489">Methyltransferase</keyword>
<evidence type="ECO:0000313" key="1">
    <source>
        <dbReference type="EMBL" id="KIY47028.1"/>
    </source>
</evidence>
<dbReference type="GO" id="GO:0032259">
    <property type="term" value="P:methylation"/>
    <property type="evidence" value="ECO:0007669"/>
    <property type="project" value="UniProtKB-KW"/>
</dbReference>
<proteinExistence type="predicted"/>
<name>A0A0D7A8A6_9AGAR</name>
<dbReference type="Pfam" id="PF13489">
    <property type="entry name" value="Methyltransf_23"/>
    <property type="match status" value="1"/>
</dbReference>
<dbReference type="Proteomes" id="UP000054144">
    <property type="component" value="Unassembled WGS sequence"/>
</dbReference>
<feature type="non-terminal residue" evidence="1">
    <location>
        <position position="272"/>
    </location>
</feature>
<sequence length="272" mass="30900">NDPYGLFHLELNRRGESTPQTEWLNMGFWKETDTFPEACEALAMRLIKAADLAPDSRILDVGHGTGESLVLLLRGQEDVPPISALAGITSLPAHHERAQHRIDNILSSWDPAERPPRVSLFVGDAVWRPSNADVVHPLGDTSGMVFDAILALDCAYHFRDRVTFLRQAYRHLDVNGRVALADIAFDSQLPLWAWWVAPVIPRENAVSVDVYRRQMQDIGYTDVHVNDISEFVFPGFVRFLKTRTIGWRIFGHLLELYVRYTKARFLIVDGLK</sequence>
<dbReference type="GO" id="GO:0008168">
    <property type="term" value="F:methyltransferase activity"/>
    <property type="evidence" value="ECO:0007669"/>
    <property type="project" value="UniProtKB-KW"/>
</dbReference>
<reference evidence="1 2" key="1">
    <citation type="journal article" date="2015" name="Fungal Genet. Biol.">
        <title>Evolution of novel wood decay mechanisms in Agaricales revealed by the genome sequences of Fistulina hepatica and Cylindrobasidium torrendii.</title>
        <authorList>
            <person name="Floudas D."/>
            <person name="Held B.W."/>
            <person name="Riley R."/>
            <person name="Nagy L.G."/>
            <person name="Koehler G."/>
            <person name="Ransdell A.S."/>
            <person name="Younus H."/>
            <person name="Chow J."/>
            <person name="Chiniquy J."/>
            <person name="Lipzen A."/>
            <person name="Tritt A."/>
            <person name="Sun H."/>
            <person name="Haridas S."/>
            <person name="LaButti K."/>
            <person name="Ohm R.A."/>
            <person name="Kues U."/>
            <person name="Blanchette R.A."/>
            <person name="Grigoriev I.V."/>
            <person name="Minto R.E."/>
            <person name="Hibbett D.S."/>
        </authorList>
    </citation>
    <scope>NUCLEOTIDE SEQUENCE [LARGE SCALE GENOMIC DNA]</scope>
    <source>
        <strain evidence="1 2">ATCC 64428</strain>
    </source>
</reference>
<accession>A0A0D7A8A6</accession>
<evidence type="ECO:0000313" key="2">
    <source>
        <dbReference type="Proteomes" id="UP000054144"/>
    </source>
</evidence>
<keyword evidence="1" id="KW-0808">Transferase</keyword>
<gene>
    <name evidence="1" type="ORF">FISHEDRAFT_18419</name>
</gene>
<organism evidence="1 2">
    <name type="scientific">Fistulina hepatica ATCC 64428</name>
    <dbReference type="NCBI Taxonomy" id="1128425"/>
    <lineage>
        <taxon>Eukaryota</taxon>
        <taxon>Fungi</taxon>
        <taxon>Dikarya</taxon>
        <taxon>Basidiomycota</taxon>
        <taxon>Agaricomycotina</taxon>
        <taxon>Agaricomycetes</taxon>
        <taxon>Agaricomycetidae</taxon>
        <taxon>Agaricales</taxon>
        <taxon>Fistulinaceae</taxon>
        <taxon>Fistulina</taxon>
    </lineage>
</organism>
<dbReference type="EMBL" id="KN882016">
    <property type="protein sequence ID" value="KIY47028.1"/>
    <property type="molecule type" value="Genomic_DNA"/>
</dbReference>
<dbReference type="SUPFAM" id="SSF53335">
    <property type="entry name" value="S-adenosyl-L-methionine-dependent methyltransferases"/>
    <property type="match status" value="1"/>
</dbReference>
<dbReference type="AlphaFoldDB" id="A0A0D7A8A6"/>
<feature type="non-terminal residue" evidence="1">
    <location>
        <position position="1"/>
    </location>
</feature>